<evidence type="ECO:0000313" key="3">
    <source>
        <dbReference type="Proteomes" id="UP000653308"/>
    </source>
</evidence>
<gene>
    <name evidence="2" type="ORF">GCM10010384_55430</name>
</gene>
<feature type="region of interest" description="Disordered" evidence="1">
    <location>
        <begin position="50"/>
        <end position="79"/>
    </location>
</feature>
<organism evidence="2 3">
    <name type="scientific">Streptomyces djakartensis</name>
    <dbReference type="NCBI Taxonomy" id="68193"/>
    <lineage>
        <taxon>Bacteria</taxon>
        <taxon>Bacillati</taxon>
        <taxon>Actinomycetota</taxon>
        <taxon>Actinomycetes</taxon>
        <taxon>Kitasatosporales</taxon>
        <taxon>Streptomycetaceae</taxon>
        <taxon>Streptomyces</taxon>
    </lineage>
</organism>
<sequence>MTGDGTGRAVPVVRLPVTAYLRRDLASPPQAGPRARNRVRRATYATGGSARRVFMSDVPPTGEPSGMAVAEPIRRRAPC</sequence>
<comment type="caution">
    <text evidence="2">The sequence shown here is derived from an EMBL/GenBank/DDBJ whole genome shotgun (WGS) entry which is preliminary data.</text>
</comment>
<evidence type="ECO:0000313" key="2">
    <source>
        <dbReference type="EMBL" id="GGY41375.1"/>
    </source>
</evidence>
<keyword evidence="3" id="KW-1185">Reference proteome</keyword>
<dbReference type="EMBL" id="BMWE01000019">
    <property type="protein sequence ID" value="GGY41375.1"/>
    <property type="molecule type" value="Genomic_DNA"/>
</dbReference>
<proteinExistence type="predicted"/>
<reference evidence="3" key="1">
    <citation type="journal article" date="2019" name="Int. J. Syst. Evol. Microbiol.">
        <title>The Global Catalogue of Microorganisms (GCM) 10K type strain sequencing project: providing services to taxonomists for standard genome sequencing and annotation.</title>
        <authorList>
            <consortium name="The Broad Institute Genomics Platform"/>
            <consortium name="The Broad Institute Genome Sequencing Center for Infectious Disease"/>
            <person name="Wu L."/>
            <person name="Ma J."/>
        </authorList>
    </citation>
    <scope>NUCLEOTIDE SEQUENCE [LARGE SCALE GENOMIC DNA]</scope>
    <source>
        <strain evidence="3">JCM 4957</strain>
    </source>
</reference>
<name>A0ABQ3ACV1_9ACTN</name>
<dbReference type="Proteomes" id="UP000653308">
    <property type="component" value="Unassembled WGS sequence"/>
</dbReference>
<protein>
    <submittedName>
        <fullName evidence="2">Uncharacterized protein</fullName>
    </submittedName>
</protein>
<accession>A0ABQ3ACV1</accession>
<evidence type="ECO:0000256" key="1">
    <source>
        <dbReference type="SAM" id="MobiDB-lite"/>
    </source>
</evidence>